<reference evidence="7" key="1">
    <citation type="journal article" date="2008" name="Nat. Genet.">
        <title>The Pristionchus pacificus genome provides a unique perspective on nematode lifestyle and parasitism.</title>
        <authorList>
            <person name="Dieterich C."/>
            <person name="Clifton S.W."/>
            <person name="Schuster L.N."/>
            <person name="Chinwalla A."/>
            <person name="Delehaunty K."/>
            <person name="Dinkelacker I."/>
            <person name="Fulton L."/>
            <person name="Fulton R."/>
            <person name="Godfrey J."/>
            <person name="Minx P."/>
            <person name="Mitreva M."/>
            <person name="Roeseler W."/>
            <person name="Tian H."/>
            <person name="Witte H."/>
            <person name="Yang S.P."/>
            <person name="Wilson R.K."/>
            <person name="Sommer R.J."/>
        </authorList>
    </citation>
    <scope>NUCLEOTIDE SEQUENCE [LARGE SCALE GENOMIC DNA]</scope>
    <source>
        <strain evidence="7">PS312</strain>
    </source>
</reference>
<dbReference type="PROSITE" id="PS50011">
    <property type="entry name" value="PROTEIN_KINASE_DOM"/>
    <property type="match status" value="1"/>
</dbReference>
<keyword evidence="4" id="KW-0067">ATP-binding</keyword>
<sequence length="267" mass="30041">MSCRFVANSAPKNRRQTIENGLLQTHPLRKGSKPLRKGSPFTPSPSLILIPHCERAAGPSLTPSFSFSSQNIILEIYFLKLCNSTLSTWLSDPTNNVRDLGKMKSWFKQLLSAVAYIHEQGMIHRDLKPSNILLASDVLIKICDLGISASRKIIDDQEVPISRTNDRGTVKYMAPEQKGWAGYSAKVDIFSLGLILAELWVPMSEDLASTVFDNYRSGRSNTVLSQYPEVEHLVNWMTSVNDCDRPDCEEIAKHRFFSGLNEMHNEL</sequence>
<dbReference type="Pfam" id="PF00069">
    <property type="entry name" value="Pkinase"/>
    <property type="match status" value="1"/>
</dbReference>
<evidence type="ECO:0000313" key="6">
    <source>
        <dbReference type="EnsemblMetazoa" id="PPA37862.1"/>
    </source>
</evidence>
<keyword evidence="7" id="KW-1185">Reference proteome</keyword>
<evidence type="ECO:0000256" key="1">
    <source>
        <dbReference type="ARBA" id="ARBA00022679"/>
    </source>
</evidence>
<dbReference type="OrthoDB" id="5864419at2759"/>
<keyword evidence="3" id="KW-0418">Kinase</keyword>
<keyword evidence="1" id="KW-0808">Transferase</keyword>
<dbReference type="PANTHER" id="PTHR11042:SF91">
    <property type="entry name" value="EUKARYOTIC TRANSLATION INITIATION FACTOR 2-ALPHA KINASE"/>
    <property type="match status" value="1"/>
</dbReference>
<evidence type="ECO:0000256" key="5">
    <source>
        <dbReference type="ARBA" id="ARBA00037982"/>
    </source>
</evidence>
<dbReference type="SMART" id="SM00220">
    <property type="entry name" value="S_TKc"/>
    <property type="match status" value="1"/>
</dbReference>
<evidence type="ECO:0000256" key="4">
    <source>
        <dbReference type="ARBA" id="ARBA00022840"/>
    </source>
</evidence>
<dbReference type="GO" id="GO:0005634">
    <property type="term" value="C:nucleus"/>
    <property type="evidence" value="ECO:0000318"/>
    <property type="project" value="GO_Central"/>
</dbReference>
<dbReference type="InterPro" id="IPR050339">
    <property type="entry name" value="CC_SR_Kinase"/>
</dbReference>
<dbReference type="Gene3D" id="1.10.510.10">
    <property type="entry name" value="Transferase(Phosphotransferase) domain 1"/>
    <property type="match status" value="1"/>
</dbReference>
<dbReference type="GO" id="GO:0006446">
    <property type="term" value="P:regulation of translational initiation"/>
    <property type="evidence" value="ECO:0000318"/>
    <property type="project" value="GO_Central"/>
</dbReference>
<dbReference type="GO" id="GO:0017148">
    <property type="term" value="P:negative regulation of translation"/>
    <property type="evidence" value="ECO:0000318"/>
    <property type="project" value="GO_Central"/>
</dbReference>
<name>A0A2A6CSS3_PRIPA</name>
<evidence type="ECO:0000256" key="3">
    <source>
        <dbReference type="ARBA" id="ARBA00022777"/>
    </source>
</evidence>
<dbReference type="GO" id="GO:0004694">
    <property type="term" value="F:eukaryotic translation initiation factor 2alpha kinase activity"/>
    <property type="evidence" value="ECO:0000318"/>
    <property type="project" value="GO_Central"/>
</dbReference>
<keyword evidence="2" id="KW-0547">Nucleotide-binding</keyword>
<gene>
    <name evidence="6" type="primary">WBGene00276231</name>
</gene>
<dbReference type="PANTHER" id="PTHR11042">
    <property type="entry name" value="EUKARYOTIC TRANSLATION INITIATION FACTOR 2-ALPHA KINASE EIF2-ALPHA KINASE -RELATED"/>
    <property type="match status" value="1"/>
</dbReference>
<dbReference type="InterPro" id="IPR000719">
    <property type="entry name" value="Prot_kinase_dom"/>
</dbReference>
<accession>A0A2A6CSS3</accession>
<evidence type="ECO:0000313" key="7">
    <source>
        <dbReference type="Proteomes" id="UP000005239"/>
    </source>
</evidence>
<dbReference type="EnsemblMetazoa" id="PPA37862.1">
    <property type="protein sequence ID" value="PPA37862.1"/>
    <property type="gene ID" value="WBGene00276231"/>
</dbReference>
<dbReference type="GO" id="GO:0005524">
    <property type="term" value="F:ATP binding"/>
    <property type="evidence" value="ECO:0007669"/>
    <property type="project" value="UniProtKB-KW"/>
</dbReference>
<dbReference type="InterPro" id="IPR011009">
    <property type="entry name" value="Kinase-like_dom_sf"/>
</dbReference>
<reference evidence="6" key="2">
    <citation type="submission" date="2022-06" db="UniProtKB">
        <authorList>
            <consortium name="EnsemblMetazoa"/>
        </authorList>
    </citation>
    <scope>IDENTIFICATION</scope>
    <source>
        <strain evidence="6">PS312</strain>
    </source>
</reference>
<proteinExistence type="inferred from homology"/>
<dbReference type="GO" id="GO:0005737">
    <property type="term" value="C:cytoplasm"/>
    <property type="evidence" value="ECO:0000318"/>
    <property type="project" value="GO_Central"/>
</dbReference>
<dbReference type="AlphaFoldDB" id="A0A2A6CSS3"/>
<dbReference type="InterPro" id="IPR008271">
    <property type="entry name" value="Ser/Thr_kinase_AS"/>
</dbReference>
<protein>
    <submittedName>
        <fullName evidence="6">Protein kinase domain-containing protein</fullName>
    </submittedName>
</protein>
<comment type="similarity">
    <text evidence="5">Belongs to the protein kinase superfamily. Ser/Thr protein kinase family. GCN2 subfamily.</text>
</comment>
<dbReference type="Proteomes" id="UP000005239">
    <property type="component" value="Unassembled WGS sequence"/>
</dbReference>
<accession>A0A8R1YXL6</accession>
<dbReference type="SUPFAM" id="SSF56112">
    <property type="entry name" value="Protein kinase-like (PK-like)"/>
    <property type="match status" value="1"/>
</dbReference>
<evidence type="ECO:0000256" key="2">
    <source>
        <dbReference type="ARBA" id="ARBA00022741"/>
    </source>
</evidence>
<organism evidence="6 7">
    <name type="scientific">Pristionchus pacificus</name>
    <name type="common">Parasitic nematode worm</name>
    <dbReference type="NCBI Taxonomy" id="54126"/>
    <lineage>
        <taxon>Eukaryota</taxon>
        <taxon>Metazoa</taxon>
        <taxon>Ecdysozoa</taxon>
        <taxon>Nematoda</taxon>
        <taxon>Chromadorea</taxon>
        <taxon>Rhabditida</taxon>
        <taxon>Rhabditina</taxon>
        <taxon>Diplogasteromorpha</taxon>
        <taxon>Diplogasteroidea</taxon>
        <taxon>Neodiplogasteridae</taxon>
        <taxon>Pristionchus</taxon>
    </lineage>
</organism>
<dbReference type="PROSITE" id="PS00108">
    <property type="entry name" value="PROTEIN_KINASE_ST"/>
    <property type="match status" value="1"/>
</dbReference>